<dbReference type="Pfam" id="PF08241">
    <property type="entry name" value="Methyltransf_11"/>
    <property type="match status" value="1"/>
</dbReference>
<dbReference type="InterPro" id="IPR029063">
    <property type="entry name" value="SAM-dependent_MTases_sf"/>
</dbReference>
<reference evidence="2" key="1">
    <citation type="journal article" date="2014" name="Int. J. Syst. Evol. Microbiol.">
        <title>Complete genome sequence of Corynebacterium casei LMG S-19264T (=DSM 44701T), isolated from a smear-ripened cheese.</title>
        <authorList>
            <consortium name="US DOE Joint Genome Institute (JGI-PGF)"/>
            <person name="Walter F."/>
            <person name="Albersmeier A."/>
            <person name="Kalinowski J."/>
            <person name="Ruckert C."/>
        </authorList>
    </citation>
    <scope>NUCLEOTIDE SEQUENCE</scope>
    <source>
        <strain evidence="2">KCTC 42097</strain>
    </source>
</reference>
<gene>
    <name evidence="2" type="ORF">GCM10010136_26980</name>
</gene>
<dbReference type="InterPro" id="IPR013216">
    <property type="entry name" value="Methyltransf_11"/>
</dbReference>
<organism evidence="2 3">
    <name type="scientific">Limoniibacter endophyticus</name>
    <dbReference type="NCBI Taxonomy" id="1565040"/>
    <lineage>
        <taxon>Bacteria</taxon>
        <taxon>Pseudomonadati</taxon>
        <taxon>Pseudomonadota</taxon>
        <taxon>Alphaproteobacteria</taxon>
        <taxon>Hyphomicrobiales</taxon>
        <taxon>Bartonellaceae</taxon>
        <taxon>Limoniibacter</taxon>
    </lineage>
</organism>
<dbReference type="Gene3D" id="3.40.50.150">
    <property type="entry name" value="Vaccinia Virus protein VP39"/>
    <property type="match status" value="1"/>
</dbReference>
<sequence>MTEDIVELRRFYDSSLGARASRSIHAALSSLWEPMSEERLMGLGYTMPWLDRFAPDAERVLAFMPARQGATTWPSAGPNAVALVYEEELPLADASLDRVLLVHALEHAENPEQLLMEIWRVLSPNGRVVVVVPNRRGVWARFEHTPFGTGRPFSRTQLSRLMRAANFTPSVSAEALFSPPSEKNWVAKLDNVLERGGRRFWPAFAGALIMEGQKRLYQGLAVKQRSSRRVFVPALEPQGVAGTAYNRDGQV</sequence>
<name>A0A8J3DTZ0_9HYPH</name>
<accession>A0A8J3DTZ0</accession>
<dbReference type="GO" id="GO:0032259">
    <property type="term" value="P:methylation"/>
    <property type="evidence" value="ECO:0007669"/>
    <property type="project" value="UniProtKB-KW"/>
</dbReference>
<protein>
    <submittedName>
        <fullName evidence="2">SAM-dependent methyltransferase</fullName>
    </submittedName>
</protein>
<evidence type="ECO:0000313" key="2">
    <source>
        <dbReference type="EMBL" id="GHC76353.1"/>
    </source>
</evidence>
<evidence type="ECO:0000259" key="1">
    <source>
        <dbReference type="Pfam" id="PF08241"/>
    </source>
</evidence>
<dbReference type="Proteomes" id="UP000641137">
    <property type="component" value="Unassembled WGS sequence"/>
</dbReference>
<proteinExistence type="predicted"/>
<dbReference type="AlphaFoldDB" id="A0A8J3DTZ0"/>
<dbReference type="RefSeq" id="WP_189491124.1">
    <property type="nucleotide sequence ID" value="NZ_BMZO01000009.1"/>
</dbReference>
<dbReference type="GO" id="GO:0008757">
    <property type="term" value="F:S-adenosylmethionine-dependent methyltransferase activity"/>
    <property type="evidence" value="ECO:0007669"/>
    <property type="project" value="InterPro"/>
</dbReference>
<dbReference type="EMBL" id="BMZO01000009">
    <property type="protein sequence ID" value="GHC76353.1"/>
    <property type="molecule type" value="Genomic_DNA"/>
</dbReference>
<comment type="caution">
    <text evidence="2">The sequence shown here is derived from an EMBL/GenBank/DDBJ whole genome shotgun (WGS) entry which is preliminary data.</text>
</comment>
<keyword evidence="2" id="KW-0808">Transferase</keyword>
<keyword evidence="3" id="KW-1185">Reference proteome</keyword>
<dbReference type="SUPFAM" id="SSF53335">
    <property type="entry name" value="S-adenosyl-L-methionine-dependent methyltransferases"/>
    <property type="match status" value="1"/>
</dbReference>
<evidence type="ECO:0000313" key="3">
    <source>
        <dbReference type="Proteomes" id="UP000641137"/>
    </source>
</evidence>
<keyword evidence="2" id="KW-0489">Methyltransferase</keyword>
<reference evidence="2" key="2">
    <citation type="submission" date="2020-09" db="EMBL/GenBank/DDBJ databases">
        <authorList>
            <person name="Sun Q."/>
            <person name="Kim S."/>
        </authorList>
    </citation>
    <scope>NUCLEOTIDE SEQUENCE</scope>
    <source>
        <strain evidence="2">KCTC 42097</strain>
    </source>
</reference>
<feature type="domain" description="Methyltransferase type 11" evidence="1">
    <location>
        <begin position="86"/>
        <end position="130"/>
    </location>
</feature>